<dbReference type="Pfam" id="PF26099">
    <property type="entry name" value="DUF8034"/>
    <property type="match status" value="1"/>
</dbReference>
<reference evidence="1 2" key="1">
    <citation type="submission" date="2024-09" db="EMBL/GenBank/DDBJ databases">
        <authorList>
            <person name="Sun Q."/>
            <person name="Mori K."/>
        </authorList>
    </citation>
    <scope>NUCLEOTIDE SEQUENCE [LARGE SCALE GENOMIC DNA]</scope>
    <source>
        <strain evidence="1 2">CCM 3426</strain>
    </source>
</reference>
<comment type="caution">
    <text evidence="1">The sequence shown here is derived from an EMBL/GenBank/DDBJ whole genome shotgun (WGS) entry which is preliminary data.</text>
</comment>
<sequence length="659" mass="73907">MGDDLVVGQPRSGAEVRVAATVPLGSPPTWAVSQRRLFDVLDEAWRVFERRYCEPDGRLAYRDHPMDRDGADDFYEPFFNWPALYLLGGSSDVLDAAKRHWNGVTAQLTELGLLKDEFDRGYDWFHQGESLLFLYGICAADPRDPDFRERAERFARLYLAGAPEGNYDAELNIIRAPHNGADGPRPGLGEEMDAFPPDADIFHPYGLPLHDVPGITEWDDLGDDVKARTMGEAMRERLGRGDTAINLCATSLLTNAWLYGNDAVYAEWITTYARGWLSRGRDLGGVLPDNVGLSGRVGEYHDGRWYGGHYGWTWPHGYHTVGAAALIGGMNAAFVSGDAGFLELARLPLRQVMEQRRPGVVPETEMSQRRPWTERLADEAELPVMLYPHRHGPSGWFDFQPMQTAFPTWLWWYSMEKGDAEVLRDIGARSGYDWARVRAFRDKEEAGHEAPWLAYLNGDNPRYPEEALAMAAAQAAHRLALIAADDERDIEDIHWWQRKNPVVTEVLTQLTTGAPQVLYNGGLQHARLRYGDAEAGRPGLPPDVAALIDHLDDRSTHVTLVNLSPTRPRLLWLSAGAFGEHRIDRVTYDLREDGHPGDPLGYALPVPATKRSSQSVDGPRLVVSLPPAHTIRLELDMTLRIYPPRHQTFDAIRPSENDA</sequence>
<dbReference type="Proteomes" id="UP001589647">
    <property type="component" value="Unassembled WGS sequence"/>
</dbReference>
<keyword evidence="2" id="KW-1185">Reference proteome</keyword>
<dbReference type="EMBL" id="JBHMEI010000063">
    <property type="protein sequence ID" value="MFB9207668.1"/>
    <property type="molecule type" value="Genomic_DNA"/>
</dbReference>
<name>A0ABV5ISX8_9ACTN</name>
<dbReference type="InterPro" id="IPR058347">
    <property type="entry name" value="DUF8034"/>
</dbReference>
<proteinExistence type="predicted"/>
<accession>A0ABV5ISX8</accession>
<evidence type="ECO:0000313" key="2">
    <source>
        <dbReference type="Proteomes" id="UP001589647"/>
    </source>
</evidence>
<dbReference type="RefSeq" id="WP_189651279.1">
    <property type="nucleotide sequence ID" value="NZ_BMRC01000018.1"/>
</dbReference>
<organism evidence="1 2">
    <name type="scientific">Nonomuraea spiralis</name>
    <dbReference type="NCBI Taxonomy" id="46182"/>
    <lineage>
        <taxon>Bacteria</taxon>
        <taxon>Bacillati</taxon>
        <taxon>Actinomycetota</taxon>
        <taxon>Actinomycetes</taxon>
        <taxon>Streptosporangiales</taxon>
        <taxon>Streptosporangiaceae</taxon>
        <taxon>Nonomuraea</taxon>
    </lineage>
</organism>
<gene>
    <name evidence="1" type="ORF">ACFFV7_41255</name>
</gene>
<evidence type="ECO:0000313" key="1">
    <source>
        <dbReference type="EMBL" id="MFB9207668.1"/>
    </source>
</evidence>
<protein>
    <submittedName>
        <fullName evidence="1">Uncharacterized protein</fullName>
    </submittedName>
</protein>